<dbReference type="OrthoDB" id="288203at2759"/>
<evidence type="ECO:0000256" key="5">
    <source>
        <dbReference type="SAM" id="MobiDB-lite"/>
    </source>
</evidence>
<keyword evidence="4 6" id="KW-0472">Membrane</keyword>
<organism evidence="8 9">
    <name type="scientific">Plectosphaerella plurivora</name>
    <dbReference type="NCBI Taxonomy" id="936078"/>
    <lineage>
        <taxon>Eukaryota</taxon>
        <taxon>Fungi</taxon>
        <taxon>Dikarya</taxon>
        <taxon>Ascomycota</taxon>
        <taxon>Pezizomycotina</taxon>
        <taxon>Sordariomycetes</taxon>
        <taxon>Hypocreomycetidae</taxon>
        <taxon>Glomerellales</taxon>
        <taxon>Plectosphaerellaceae</taxon>
        <taxon>Plectosphaerella</taxon>
    </lineage>
</organism>
<dbReference type="Pfam" id="PF00916">
    <property type="entry name" value="Sulfate_transp"/>
    <property type="match status" value="1"/>
</dbReference>
<keyword evidence="2 6" id="KW-0812">Transmembrane</keyword>
<evidence type="ECO:0000256" key="2">
    <source>
        <dbReference type="ARBA" id="ARBA00022692"/>
    </source>
</evidence>
<feature type="domain" description="STAS" evidence="7">
    <location>
        <begin position="568"/>
        <end position="726"/>
    </location>
</feature>
<reference evidence="8" key="1">
    <citation type="journal article" date="2021" name="Nat. Commun.">
        <title>Genetic determinants of endophytism in the Arabidopsis root mycobiome.</title>
        <authorList>
            <person name="Mesny F."/>
            <person name="Miyauchi S."/>
            <person name="Thiergart T."/>
            <person name="Pickel B."/>
            <person name="Atanasova L."/>
            <person name="Karlsson M."/>
            <person name="Huettel B."/>
            <person name="Barry K.W."/>
            <person name="Haridas S."/>
            <person name="Chen C."/>
            <person name="Bauer D."/>
            <person name="Andreopoulos W."/>
            <person name="Pangilinan J."/>
            <person name="LaButti K."/>
            <person name="Riley R."/>
            <person name="Lipzen A."/>
            <person name="Clum A."/>
            <person name="Drula E."/>
            <person name="Henrissat B."/>
            <person name="Kohler A."/>
            <person name="Grigoriev I.V."/>
            <person name="Martin F.M."/>
            <person name="Hacquard S."/>
        </authorList>
    </citation>
    <scope>NUCLEOTIDE SEQUENCE</scope>
    <source>
        <strain evidence="8">MPI-SDFR-AT-0117</strain>
    </source>
</reference>
<comment type="caution">
    <text evidence="8">The sequence shown here is derived from an EMBL/GenBank/DDBJ whole genome shotgun (WGS) entry which is preliminary data.</text>
</comment>
<dbReference type="InterPro" id="IPR001902">
    <property type="entry name" value="SLC26A/SulP_fam"/>
</dbReference>
<feature type="compositionally biased region" description="Low complexity" evidence="5">
    <location>
        <begin position="625"/>
        <end position="636"/>
    </location>
</feature>
<feature type="transmembrane region" description="Helical" evidence="6">
    <location>
        <begin position="169"/>
        <end position="191"/>
    </location>
</feature>
<dbReference type="CDD" id="cd07042">
    <property type="entry name" value="STAS_SulP_like_sulfate_transporter"/>
    <property type="match status" value="1"/>
</dbReference>
<evidence type="ECO:0000256" key="6">
    <source>
        <dbReference type="SAM" id="Phobius"/>
    </source>
</evidence>
<proteinExistence type="predicted"/>
<dbReference type="AlphaFoldDB" id="A0A9P8V355"/>
<sequence>MKPSSVLRQFYSKVFHIEPSTPSNALSKELADKAIQHGVEPCLEQEPTVGKWLHDLLPSRKGAVGYIQRTLMFTSWVSRYNFRWLAGDAVAGLTVGFVVVPQGMAYALLAGLTPEYGLYTSFTGAITYWMFGTSRDIVIGTTAVGSLLVGSAVASIEEARPGEYTPAEIATTLSLFSGVILLAIGLLRLGWIVDFIPYISISAFITAAAITILSTQLPVALGIQGINTREAPWRVILNTLKGLSRTNLDAAIGLTSIALLFAIKFLFEYLERAQPARKRLWAIINSLRFTFAILLYTIVSFLVHKDMPHGESKFKLVGTIDTGFKRAGIPQVKTDLVGLVITELPAIMIILVIEHIAIAKSFGRIFNYTVIPSQEIIAQGIANICSPFVGGYVCTGSFGASAVLSKAGVRTPLAGVFSALVLILALYALTGAFYYIPRAALAGLIIHATSNLMTPPRSLYRYWQLSPLELFIWIGGLLTALFESLETSIYVTVGLSLGLLLVRLARTKGSFLGRVRIVLAPVDGQAAAAAPQEQPGGGTAEGRLHDRYLALNNDDGSNPEINLESPYPGVFVYRFNEGLNYTNQAQHIEHIATHVMQRTDAPRADRPGEIPSDRLWNDPGPRRTVASSSASASSSVPSAKAPLRAMIFDFAAVNNIDVTSVNGLGDLRSTLEKHAAPLVVEWHFANVHNRWTRRALAVAGFGTMARSTAVKTWSPTYAVDGSVITADDEVFMHGGTVDEETLARDDAPVAATEETSSDKPVPTEQRQQIRRRVPINSVDRPFFHSDVSDAVAAVIRSIGQDR</sequence>
<evidence type="ECO:0000256" key="4">
    <source>
        <dbReference type="ARBA" id="ARBA00023136"/>
    </source>
</evidence>
<dbReference type="GO" id="GO:0008271">
    <property type="term" value="F:secondary active sulfate transmembrane transporter activity"/>
    <property type="evidence" value="ECO:0007669"/>
    <property type="project" value="InterPro"/>
</dbReference>
<evidence type="ECO:0000313" key="8">
    <source>
        <dbReference type="EMBL" id="KAH6670247.1"/>
    </source>
</evidence>
<dbReference type="PROSITE" id="PS01130">
    <property type="entry name" value="SLC26A"/>
    <property type="match status" value="1"/>
</dbReference>
<feature type="transmembrane region" description="Helical" evidence="6">
    <location>
        <begin position="246"/>
        <end position="267"/>
    </location>
</feature>
<feature type="region of interest" description="Disordered" evidence="5">
    <location>
        <begin position="741"/>
        <end position="771"/>
    </location>
</feature>
<gene>
    <name evidence="8" type="ORF">F5X68DRAFT_141993</name>
</gene>
<protein>
    <submittedName>
        <fullName evidence="8">Sulfate permease 2</fullName>
    </submittedName>
</protein>
<keyword evidence="3 6" id="KW-1133">Transmembrane helix</keyword>
<dbReference type="Gene3D" id="3.30.750.24">
    <property type="entry name" value="STAS domain"/>
    <property type="match status" value="1"/>
</dbReference>
<dbReference type="PANTHER" id="PTHR11814">
    <property type="entry name" value="SULFATE TRANSPORTER"/>
    <property type="match status" value="1"/>
</dbReference>
<feature type="transmembrane region" description="Helical" evidence="6">
    <location>
        <begin position="203"/>
        <end position="226"/>
    </location>
</feature>
<feature type="transmembrane region" description="Helical" evidence="6">
    <location>
        <begin position="137"/>
        <end position="157"/>
    </location>
</feature>
<feature type="transmembrane region" description="Helical" evidence="6">
    <location>
        <begin position="380"/>
        <end position="404"/>
    </location>
</feature>
<dbReference type="InterPro" id="IPR011547">
    <property type="entry name" value="SLC26A/SulP_dom"/>
</dbReference>
<feature type="transmembrane region" description="Helical" evidence="6">
    <location>
        <begin position="416"/>
        <end position="436"/>
    </location>
</feature>
<evidence type="ECO:0000259" key="7">
    <source>
        <dbReference type="PROSITE" id="PS50801"/>
    </source>
</evidence>
<dbReference type="GO" id="GO:0016020">
    <property type="term" value="C:membrane"/>
    <property type="evidence" value="ECO:0007669"/>
    <property type="project" value="UniProtKB-SubCell"/>
</dbReference>
<accession>A0A9P8V355</accession>
<feature type="transmembrane region" description="Helical" evidence="6">
    <location>
        <begin position="279"/>
        <end position="303"/>
    </location>
</feature>
<feature type="region of interest" description="Disordered" evidence="5">
    <location>
        <begin position="598"/>
        <end position="636"/>
    </location>
</feature>
<evidence type="ECO:0000256" key="1">
    <source>
        <dbReference type="ARBA" id="ARBA00004141"/>
    </source>
</evidence>
<dbReference type="PROSITE" id="PS50801">
    <property type="entry name" value="STAS"/>
    <property type="match status" value="1"/>
</dbReference>
<dbReference type="Proteomes" id="UP000770015">
    <property type="component" value="Unassembled WGS sequence"/>
</dbReference>
<name>A0A9P8V355_9PEZI</name>
<dbReference type="InterPro" id="IPR002645">
    <property type="entry name" value="STAS_dom"/>
</dbReference>
<evidence type="ECO:0000313" key="9">
    <source>
        <dbReference type="Proteomes" id="UP000770015"/>
    </source>
</evidence>
<feature type="transmembrane region" description="Helical" evidence="6">
    <location>
        <begin position="336"/>
        <end position="359"/>
    </location>
</feature>
<feature type="transmembrane region" description="Helical" evidence="6">
    <location>
        <begin position="82"/>
        <end position="100"/>
    </location>
</feature>
<dbReference type="EMBL" id="JAGSXJ010000030">
    <property type="protein sequence ID" value="KAH6670247.1"/>
    <property type="molecule type" value="Genomic_DNA"/>
</dbReference>
<keyword evidence="9" id="KW-1185">Reference proteome</keyword>
<feature type="compositionally biased region" description="Basic and acidic residues" evidence="5">
    <location>
        <begin position="600"/>
        <end position="616"/>
    </location>
</feature>
<evidence type="ECO:0000256" key="3">
    <source>
        <dbReference type="ARBA" id="ARBA00022989"/>
    </source>
</evidence>
<comment type="subcellular location">
    <subcellularLocation>
        <location evidence="1">Membrane</location>
        <topology evidence="1">Multi-pass membrane protein</topology>
    </subcellularLocation>
</comment>
<dbReference type="NCBIfam" id="TIGR00815">
    <property type="entry name" value="sulP"/>
    <property type="match status" value="1"/>
</dbReference>
<dbReference type="InterPro" id="IPR018045">
    <property type="entry name" value="S04_transporter_CS"/>
</dbReference>
<dbReference type="InterPro" id="IPR036513">
    <property type="entry name" value="STAS_dom_sf"/>
</dbReference>